<evidence type="ECO:0000256" key="1">
    <source>
        <dbReference type="ARBA" id="ARBA00022679"/>
    </source>
</evidence>
<dbReference type="InterPro" id="IPR050832">
    <property type="entry name" value="Bact_Acetyltransf"/>
</dbReference>
<evidence type="ECO:0000313" key="5">
    <source>
        <dbReference type="Proteomes" id="UP001442494"/>
    </source>
</evidence>
<keyword evidence="1" id="KW-0808">Transferase</keyword>
<dbReference type="InterPro" id="IPR016181">
    <property type="entry name" value="Acyl_CoA_acyltransferase"/>
</dbReference>
<organism evidence="4 5">
    <name type="scientific">Funiculus sociatus GB2-A5</name>
    <dbReference type="NCBI Taxonomy" id="2933946"/>
    <lineage>
        <taxon>Bacteria</taxon>
        <taxon>Bacillati</taxon>
        <taxon>Cyanobacteriota</taxon>
        <taxon>Cyanophyceae</taxon>
        <taxon>Coleofasciculales</taxon>
        <taxon>Coleofasciculaceae</taxon>
        <taxon>Funiculus</taxon>
    </lineage>
</organism>
<dbReference type="PANTHER" id="PTHR43877">
    <property type="entry name" value="AMINOALKYLPHOSPHONATE N-ACETYLTRANSFERASE-RELATED-RELATED"/>
    <property type="match status" value="1"/>
</dbReference>
<name>A0ABV0JS68_9CYAN</name>
<protein>
    <submittedName>
        <fullName evidence="4">GNAT family N-acetyltransferase</fullName>
    </submittedName>
</protein>
<evidence type="ECO:0000256" key="2">
    <source>
        <dbReference type="ARBA" id="ARBA00023315"/>
    </source>
</evidence>
<proteinExistence type="predicted"/>
<dbReference type="PANTHER" id="PTHR43877:SF2">
    <property type="entry name" value="AMINOALKYLPHOSPHONATE N-ACETYLTRANSFERASE-RELATED"/>
    <property type="match status" value="1"/>
</dbReference>
<sequence length="157" mass="18012">MLIRSATPADVPAVLPMVAKICALHEKWDSAKYGFLPNPELRYKNWLSRMATSDRNIFLVAEAEPGQLGAFLVATVEQEIPIYRLQEYAFIHDLWVEEEYRHAGIARQMVMRTIEHFNRMGVKQIRLDTTAANDAARRLFSACGFRLSTIEMLIELN</sequence>
<accession>A0ABV0JS68</accession>
<evidence type="ECO:0000259" key="3">
    <source>
        <dbReference type="PROSITE" id="PS51186"/>
    </source>
</evidence>
<dbReference type="CDD" id="cd04301">
    <property type="entry name" value="NAT_SF"/>
    <property type="match status" value="1"/>
</dbReference>
<dbReference type="PROSITE" id="PS51186">
    <property type="entry name" value="GNAT"/>
    <property type="match status" value="1"/>
</dbReference>
<dbReference type="SUPFAM" id="SSF55729">
    <property type="entry name" value="Acyl-CoA N-acyltransferases (Nat)"/>
    <property type="match status" value="1"/>
</dbReference>
<evidence type="ECO:0000313" key="4">
    <source>
        <dbReference type="EMBL" id="MEP0865507.1"/>
    </source>
</evidence>
<dbReference type="Gene3D" id="3.40.630.30">
    <property type="match status" value="1"/>
</dbReference>
<dbReference type="EMBL" id="JAMPKK010000027">
    <property type="protein sequence ID" value="MEP0865507.1"/>
    <property type="molecule type" value="Genomic_DNA"/>
</dbReference>
<dbReference type="Proteomes" id="UP001442494">
    <property type="component" value="Unassembled WGS sequence"/>
</dbReference>
<dbReference type="InterPro" id="IPR000182">
    <property type="entry name" value="GNAT_dom"/>
</dbReference>
<dbReference type="Pfam" id="PF00583">
    <property type="entry name" value="Acetyltransf_1"/>
    <property type="match status" value="1"/>
</dbReference>
<keyword evidence="5" id="KW-1185">Reference proteome</keyword>
<gene>
    <name evidence="4" type="ORF">NDI37_13630</name>
</gene>
<reference evidence="4 5" key="1">
    <citation type="submission" date="2022-04" db="EMBL/GenBank/DDBJ databases">
        <title>Positive selection, recombination, and allopatry shape intraspecific diversity of widespread and dominant cyanobacteria.</title>
        <authorList>
            <person name="Wei J."/>
            <person name="Shu W."/>
            <person name="Hu C."/>
        </authorList>
    </citation>
    <scope>NUCLEOTIDE SEQUENCE [LARGE SCALE GENOMIC DNA]</scope>
    <source>
        <strain evidence="4 5">GB2-A5</strain>
    </source>
</reference>
<feature type="domain" description="N-acetyltransferase" evidence="3">
    <location>
        <begin position="1"/>
        <end position="157"/>
    </location>
</feature>
<keyword evidence="2" id="KW-0012">Acyltransferase</keyword>
<comment type="caution">
    <text evidence="4">The sequence shown here is derived from an EMBL/GenBank/DDBJ whole genome shotgun (WGS) entry which is preliminary data.</text>
</comment>